<keyword evidence="2" id="KW-0436">Ligase</keyword>
<evidence type="ECO:0000256" key="2">
    <source>
        <dbReference type="ARBA" id="ARBA00022598"/>
    </source>
</evidence>
<dbReference type="InterPro" id="IPR051087">
    <property type="entry name" value="Mitochondrial_ACSM"/>
</dbReference>
<keyword evidence="4" id="KW-0067">ATP-binding</keyword>
<evidence type="ECO:0000256" key="3">
    <source>
        <dbReference type="ARBA" id="ARBA00022741"/>
    </source>
</evidence>
<dbReference type="InterPro" id="IPR025110">
    <property type="entry name" value="AMP-bd_C"/>
</dbReference>
<dbReference type="PANTHER" id="PTHR43605:SF1">
    <property type="entry name" value="ACYL-COENZYME A SYNTHETASE ACSM6, MITOCHONDRIAL"/>
    <property type="match status" value="1"/>
</dbReference>
<dbReference type="Pfam" id="PF13193">
    <property type="entry name" value="AMP-binding_C"/>
    <property type="match status" value="1"/>
</dbReference>
<dbReference type="PANTHER" id="PTHR43605">
    <property type="entry name" value="ACYL-COENZYME A SYNTHETASE"/>
    <property type="match status" value="1"/>
</dbReference>
<organism evidence="6 7">
    <name type="scientific">Bimuria novae-zelandiae CBS 107.79</name>
    <dbReference type="NCBI Taxonomy" id="1447943"/>
    <lineage>
        <taxon>Eukaryota</taxon>
        <taxon>Fungi</taxon>
        <taxon>Dikarya</taxon>
        <taxon>Ascomycota</taxon>
        <taxon>Pezizomycotina</taxon>
        <taxon>Dothideomycetes</taxon>
        <taxon>Pleosporomycetidae</taxon>
        <taxon>Pleosporales</taxon>
        <taxon>Massarineae</taxon>
        <taxon>Didymosphaeriaceae</taxon>
        <taxon>Bimuria</taxon>
    </lineage>
</organism>
<comment type="similarity">
    <text evidence="1">Belongs to the ATP-dependent AMP-binding enzyme family.</text>
</comment>
<keyword evidence="3" id="KW-0547">Nucleotide-binding</keyword>
<name>A0A6A5VVK5_9PLEO</name>
<dbReference type="GO" id="GO:0005759">
    <property type="term" value="C:mitochondrial matrix"/>
    <property type="evidence" value="ECO:0007669"/>
    <property type="project" value="TreeGrafter"/>
</dbReference>
<sequence length="117" mass="13090">MKNTVGVAPAELEDLLLGHHKVEDVAIMSILDQYSGELSKAFVKLKDDVQADTAVGKELIAFVNEKKVRHKWVKEVEFIPEIPKSASGKILRRVLRDKEKSGKDRGVIVRDEAKAKL</sequence>
<reference evidence="6" key="1">
    <citation type="journal article" date="2020" name="Stud. Mycol.">
        <title>101 Dothideomycetes genomes: a test case for predicting lifestyles and emergence of pathogens.</title>
        <authorList>
            <person name="Haridas S."/>
            <person name="Albert R."/>
            <person name="Binder M."/>
            <person name="Bloem J."/>
            <person name="Labutti K."/>
            <person name="Salamov A."/>
            <person name="Andreopoulos B."/>
            <person name="Baker S."/>
            <person name="Barry K."/>
            <person name="Bills G."/>
            <person name="Bluhm B."/>
            <person name="Cannon C."/>
            <person name="Castanera R."/>
            <person name="Culley D."/>
            <person name="Daum C."/>
            <person name="Ezra D."/>
            <person name="Gonzalez J."/>
            <person name="Henrissat B."/>
            <person name="Kuo A."/>
            <person name="Liang C."/>
            <person name="Lipzen A."/>
            <person name="Lutzoni F."/>
            <person name="Magnuson J."/>
            <person name="Mondo S."/>
            <person name="Nolan M."/>
            <person name="Ohm R."/>
            <person name="Pangilinan J."/>
            <person name="Park H.-J."/>
            <person name="Ramirez L."/>
            <person name="Alfaro M."/>
            <person name="Sun H."/>
            <person name="Tritt A."/>
            <person name="Yoshinaga Y."/>
            <person name="Zwiers L.-H."/>
            <person name="Turgeon B."/>
            <person name="Goodwin S."/>
            <person name="Spatafora J."/>
            <person name="Crous P."/>
            <person name="Grigoriev I."/>
        </authorList>
    </citation>
    <scope>NUCLEOTIDE SEQUENCE</scope>
    <source>
        <strain evidence="6">CBS 107.79</strain>
    </source>
</reference>
<keyword evidence="7" id="KW-1185">Reference proteome</keyword>
<dbReference type="GO" id="GO:0004321">
    <property type="term" value="F:fatty-acyl-CoA synthase activity"/>
    <property type="evidence" value="ECO:0007669"/>
    <property type="project" value="TreeGrafter"/>
</dbReference>
<accession>A0A6A5VVK5</accession>
<dbReference type="GO" id="GO:0005524">
    <property type="term" value="F:ATP binding"/>
    <property type="evidence" value="ECO:0007669"/>
    <property type="project" value="UniProtKB-KW"/>
</dbReference>
<evidence type="ECO:0000313" key="7">
    <source>
        <dbReference type="Proteomes" id="UP000800036"/>
    </source>
</evidence>
<proteinExistence type="inferred from homology"/>
<dbReference type="AlphaFoldDB" id="A0A6A5VVK5"/>
<gene>
    <name evidence="6" type="ORF">BU23DRAFT_445920</name>
</gene>
<protein>
    <submittedName>
        <fullName evidence="6">Acetyl-CoA synthetase-like protein</fullName>
    </submittedName>
</protein>
<dbReference type="InterPro" id="IPR045851">
    <property type="entry name" value="AMP-bd_C_sf"/>
</dbReference>
<evidence type="ECO:0000259" key="5">
    <source>
        <dbReference type="Pfam" id="PF13193"/>
    </source>
</evidence>
<dbReference type="Gene3D" id="3.30.300.30">
    <property type="match status" value="1"/>
</dbReference>
<dbReference type="GO" id="GO:0015645">
    <property type="term" value="F:fatty acid ligase activity"/>
    <property type="evidence" value="ECO:0007669"/>
    <property type="project" value="TreeGrafter"/>
</dbReference>
<dbReference type="GO" id="GO:0006633">
    <property type="term" value="P:fatty acid biosynthetic process"/>
    <property type="evidence" value="ECO:0007669"/>
    <property type="project" value="TreeGrafter"/>
</dbReference>
<evidence type="ECO:0000256" key="1">
    <source>
        <dbReference type="ARBA" id="ARBA00006432"/>
    </source>
</evidence>
<evidence type="ECO:0000256" key="4">
    <source>
        <dbReference type="ARBA" id="ARBA00022840"/>
    </source>
</evidence>
<dbReference type="SUPFAM" id="SSF56801">
    <property type="entry name" value="Acetyl-CoA synthetase-like"/>
    <property type="match status" value="1"/>
</dbReference>
<dbReference type="OrthoDB" id="1898221at2759"/>
<feature type="domain" description="AMP-binding enzyme C-terminal" evidence="5">
    <location>
        <begin position="11"/>
        <end position="89"/>
    </location>
</feature>
<dbReference type="GO" id="GO:0006637">
    <property type="term" value="P:acyl-CoA metabolic process"/>
    <property type="evidence" value="ECO:0007669"/>
    <property type="project" value="TreeGrafter"/>
</dbReference>
<dbReference type="Proteomes" id="UP000800036">
    <property type="component" value="Unassembled WGS sequence"/>
</dbReference>
<evidence type="ECO:0000313" key="6">
    <source>
        <dbReference type="EMBL" id="KAF1979772.1"/>
    </source>
</evidence>
<dbReference type="EMBL" id="ML976657">
    <property type="protein sequence ID" value="KAF1979772.1"/>
    <property type="molecule type" value="Genomic_DNA"/>
</dbReference>